<name>A0A1S3H2F9_LINAN</name>
<reference evidence="3" key="1">
    <citation type="submission" date="2025-08" db="UniProtKB">
        <authorList>
            <consortium name="RefSeq"/>
        </authorList>
    </citation>
    <scope>IDENTIFICATION</scope>
    <source>
        <tissue evidence="3">Gonads</tissue>
    </source>
</reference>
<sequence>MDLNHLLPVFLVAILSSLFCLSFCEDELDERGDERTLEEKKRIIPYTLRGMSISREAYSWLTAAYGAGAMKEAGVKPAKKRWYAKRHKVNCCIGRSRPMVKDAHSCLDFGGRCCSDDSVYYPVYRYYGKIGIVNPFPIKKHADTSRPCGQCFTGYSTRCVIR</sequence>
<dbReference type="RefSeq" id="XP_013380127.1">
    <property type="nucleotide sequence ID" value="XM_013524673.2"/>
</dbReference>
<keyword evidence="2" id="KW-1185">Reference proteome</keyword>
<gene>
    <name evidence="3" type="primary">LOC106151419</name>
</gene>
<evidence type="ECO:0000313" key="2">
    <source>
        <dbReference type="Proteomes" id="UP000085678"/>
    </source>
</evidence>
<feature type="signal peptide" evidence="1">
    <location>
        <begin position="1"/>
        <end position="24"/>
    </location>
</feature>
<feature type="chain" id="PRO_5010277229" evidence="1">
    <location>
        <begin position="25"/>
        <end position="162"/>
    </location>
</feature>
<dbReference type="InParanoid" id="A0A1S3H2F9"/>
<dbReference type="GeneID" id="106151419"/>
<dbReference type="KEGG" id="lak:106151419"/>
<evidence type="ECO:0000256" key="1">
    <source>
        <dbReference type="SAM" id="SignalP"/>
    </source>
</evidence>
<accession>A0A1S3H2F9</accession>
<organism evidence="2 3">
    <name type="scientific">Lingula anatina</name>
    <name type="common">Brachiopod</name>
    <name type="synonym">Lingula unguis</name>
    <dbReference type="NCBI Taxonomy" id="7574"/>
    <lineage>
        <taxon>Eukaryota</taxon>
        <taxon>Metazoa</taxon>
        <taxon>Spiralia</taxon>
        <taxon>Lophotrochozoa</taxon>
        <taxon>Brachiopoda</taxon>
        <taxon>Linguliformea</taxon>
        <taxon>Lingulata</taxon>
        <taxon>Lingulida</taxon>
        <taxon>Linguloidea</taxon>
        <taxon>Lingulidae</taxon>
        <taxon>Lingula</taxon>
    </lineage>
</organism>
<dbReference type="Proteomes" id="UP000085678">
    <property type="component" value="Unplaced"/>
</dbReference>
<proteinExistence type="predicted"/>
<evidence type="ECO:0000313" key="3">
    <source>
        <dbReference type="RefSeq" id="XP_013380127.1"/>
    </source>
</evidence>
<protein>
    <submittedName>
        <fullName evidence="3">Big defensin</fullName>
    </submittedName>
</protein>
<keyword evidence="1" id="KW-0732">Signal</keyword>
<dbReference type="AlphaFoldDB" id="A0A1S3H2F9"/>